<keyword evidence="5" id="KW-1185">Reference proteome</keyword>
<accession>A0A016WTN4</accession>
<comment type="caution">
    <text evidence="4">The sequence shown here is derived from an EMBL/GenBank/DDBJ whole genome shotgun (WGS) entry which is preliminary data.</text>
</comment>
<feature type="region of interest" description="Disordered" evidence="3">
    <location>
        <begin position="1"/>
        <end position="52"/>
    </location>
</feature>
<dbReference type="GO" id="GO:0005737">
    <property type="term" value="C:cytoplasm"/>
    <property type="evidence" value="ECO:0007669"/>
    <property type="project" value="UniProtKB-SubCell"/>
</dbReference>
<evidence type="ECO:0000256" key="1">
    <source>
        <dbReference type="ARBA" id="ARBA00004496"/>
    </source>
</evidence>
<organism evidence="4 5">
    <name type="scientific">Ancylostoma ceylanicum</name>
    <dbReference type="NCBI Taxonomy" id="53326"/>
    <lineage>
        <taxon>Eukaryota</taxon>
        <taxon>Metazoa</taxon>
        <taxon>Ecdysozoa</taxon>
        <taxon>Nematoda</taxon>
        <taxon>Chromadorea</taxon>
        <taxon>Rhabditida</taxon>
        <taxon>Rhabditina</taxon>
        <taxon>Rhabditomorpha</taxon>
        <taxon>Strongyloidea</taxon>
        <taxon>Ancylostomatidae</taxon>
        <taxon>Ancylostomatinae</taxon>
        <taxon>Ancylostoma</taxon>
    </lineage>
</organism>
<dbReference type="PANTHER" id="PTHR15963">
    <property type="entry name" value="GENERAL RECEPTOR FOR PHOSPHOINOSITIDES 1-ASSOCIATED SCAFFOLD PROTEIN-RELATED"/>
    <property type="match status" value="1"/>
</dbReference>
<keyword evidence="2" id="KW-0963">Cytoplasm</keyword>
<protein>
    <recommendedName>
        <fullName evidence="6">PDZ domain-containing protein</fullName>
    </recommendedName>
</protein>
<evidence type="ECO:0000256" key="2">
    <source>
        <dbReference type="ARBA" id="ARBA00022490"/>
    </source>
</evidence>
<evidence type="ECO:0008006" key="6">
    <source>
        <dbReference type="Google" id="ProtNLM"/>
    </source>
</evidence>
<feature type="compositionally biased region" description="Basic and acidic residues" evidence="3">
    <location>
        <begin position="1"/>
        <end position="26"/>
    </location>
</feature>
<comment type="subcellular location">
    <subcellularLocation>
        <location evidence="1">Cytoplasm</location>
    </subcellularLocation>
</comment>
<dbReference type="InterPro" id="IPR052122">
    <property type="entry name" value="Intracell_Traff_Signaling_Reg"/>
</dbReference>
<dbReference type="AlphaFoldDB" id="A0A016WTN4"/>
<reference evidence="5" key="1">
    <citation type="journal article" date="2015" name="Nat. Genet.">
        <title>The genome and transcriptome of the zoonotic hookworm Ancylostoma ceylanicum identify infection-specific gene families.</title>
        <authorList>
            <person name="Schwarz E.M."/>
            <person name="Hu Y."/>
            <person name="Antoshechkin I."/>
            <person name="Miller M.M."/>
            <person name="Sternberg P.W."/>
            <person name="Aroian R.V."/>
        </authorList>
    </citation>
    <scope>NUCLEOTIDE SEQUENCE</scope>
    <source>
        <strain evidence="5">HY135</strain>
    </source>
</reference>
<evidence type="ECO:0000256" key="3">
    <source>
        <dbReference type="SAM" id="MobiDB-lite"/>
    </source>
</evidence>
<name>A0A016WTN4_9BILA</name>
<dbReference type="STRING" id="53326.A0A016WTN4"/>
<evidence type="ECO:0000313" key="5">
    <source>
        <dbReference type="Proteomes" id="UP000024635"/>
    </source>
</evidence>
<dbReference type="EMBL" id="JARK01000101">
    <property type="protein sequence ID" value="EYC43174.1"/>
    <property type="molecule type" value="Genomic_DNA"/>
</dbReference>
<dbReference type="Proteomes" id="UP000024635">
    <property type="component" value="Unassembled WGS sequence"/>
</dbReference>
<gene>
    <name evidence="4" type="primary">Acey_s0501.g2602</name>
    <name evidence="4" type="synonym">Acey-F30F8.3</name>
    <name evidence="4" type="ORF">Y032_0501g2602</name>
</gene>
<proteinExistence type="predicted"/>
<evidence type="ECO:0000313" key="4">
    <source>
        <dbReference type="EMBL" id="EYC43174.1"/>
    </source>
</evidence>
<sequence length="234" mass="25893">MNQSDEVAHCDCDHFGSSSQEERNPDEVYDSLSTDNSDTLAEDSACSNPDPQPIPINSQRTALLSRSNLGESFGFALQLVILHTSGDVVVAVNGFPVLAESHKTLVDLMSSQLKLHLVLLYQDITRILALSVRSLQLQYILAEKYILLEQMDMEEASLLHGSGGSLSTDFRRARWLSACQDISRSLNLCRKLLGRESKQDLYRLRDAPAESAGALTALEHNVELDDDCSQVTRL</sequence>
<dbReference type="PANTHER" id="PTHR15963:SF5">
    <property type="entry name" value="SHORT SPINDLE 6, ISOFORM A"/>
    <property type="match status" value="1"/>
</dbReference>
<dbReference type="OrthoDB" id="10041077at2759"/>
<feature type="compositionally biased region" description="Polar residues" evidence="3">
    <location>
        <begin position="31"/>
        <end position="52"/>
    </location>
</feature>